<dbReference type="GO" id="GO:0043186">
    <property type="term" value="C:P granule"/>
    <property type="evidence" value="ECO:0007669"/>
    <property type="project" value="UniProtKB-ARBA"/>
</dbReference>
<keyword evidence="3 5" id="KW-0863">Zinc-finger</keyword>
<evidence type="ECO:0000256" key="2">
    <source>
        <dbReference type="ARBA" id="ARBA00022737"/>
    </source>
</evidence>
<evidence type="ECO:0000259" key="7">
    <source>
        <dbReference type="PROSITE" id="PS50103"/>
    </source>
</evidence>
<dbReference type="GO" id="GO:0003729">
    <property type="term" value="F:mRNA binding"/>
    <property type="evidence" value="ECO:0007669"/>
    <property type="project" value="InterPro"/>
</dbReference>
<dbReference type="InterPro" id="IPR036855">
    <property type="entry name" value="Znf_CCCH_sf"/>
</dbReference>
<dbReference type="WBParaSite" id="L893_g3451.t1">
    <property type="protein sequence ID" value="L893_g3451.t1"/>
    <property type="gene ID" value="L893_g3451"/>
</dbReference>
<dbReference type="SMART" id="SM00356">
    <property type="entry name" value="ZnF_C3H1"/>
    <property type="match status" value="2"/>
</dbReference>
<name>A0A1I8A9F1_9BILA</name>
<organism evidence="8 9">
    <name type="scientific">Steinernema glaseri</name>
    <dbReference type="NCBI Taxonomy" id="37863"/>
    <lineage>
        <taxon>Eukaryota</taxon>
        <taxon>Metazoa</taxon>
        <taxon>Ecdysozoa</taxon>
        <taxon>Nematoda</taxon>
        <taxon>Chromadorea</taxon>
        <taxon>Rhabditida</taxon>
        <taxon>Tylenchina</taxon>
        <taxon>Panagrolaimomorpha</taxon>
        <taxon>Strongyloidoidea</taxon>
        <taxon>Steinernematidae</taxon>
        <taxon>Steinernema</taxon>
    </lineage>
</organism>
<dbReference type="Pfam" id="PF14608">
    <property type="entry name" value="zf-CCCH_2"/>
    <property type="match status" value="1"/>
</dbReference>
<dbReference type="SUPFAM" id="SSF90229">
    <property type="entry name" value="CCCH zinc finger"/>
    <property type="match status" value="2"/>
</dbReference>
<reference evidence="9" key="1">
    <citation type="submission" date="2016-11" db="UniProtKB">
        <authorList>
            <consortium name="WormBaseParasite"/>
        </authorList>
    </citation>
    <scope>IDENTIFICATION</scope>
</reference>
<dbReference type="PANTHER" id="PTHR12547">
    <property type="entry name" value="CCCH ZINC FINGER/TIS11-RELATED"/>
    <property type="match status" value="1"/>
</dbReference>
<dbReference type="PANTHER" id="PTHR12547:SF18">
    <property type="entry name" value="PROTEIN TIS11"/>
    <property type="match status" value="1"/>
</dbReference>
<accession>A0A1I8A9F1</accession>
<dbReference type="PROSITE" id="PS50103">
    <property type="entry name" value="ZF_C3H1"/>
    <property type="match status" value="2"/>
</dbReference>
<evidence type="ECO:0000256" key="3">
    <source>
        <dbReference type="ARBA" id="ARBA00022771"/>
    </source>
</evidence>
<keyword evidence="2" id="KW-0677">Repeat</keyword>
<keyword evidence="8" id="KW-1185">Reference proteome</keyword>
<protein>
    <submittedName>
        <fullName evidence="9">C3H1-type domain-containing protein</fullName>
    </submittedName>
</protein>
<dbReference type="Proteomes" id="UP000095287">
    <property type="component" value="Unplaced"/>
</dbReference>
<keyword evidence="4 5" id="KW-0862">Zinc</keyword>
<evidence type="ECO:0000256" key="4">
    <source>
        <dbReference type="ARBA" id="ARBA00022833"/>
    </source>
</evidence>
<dbReference type="InterPro" id="IPR000571">
    <property type="entry name" value="Znf_CCCH"/>
</dbReference>
<feature type="domain" description="C3H1-type" evidence="7">
    <location>
        <begin position="322"/>
        <end position="350"/>
    </location>
</feature>
<dbReference type="Pfam" id="PF00642">
    <property type="entry name" value="zf-CCCH"/>
    <property type="match status" value="1"/>
</dbReference>
<sequence>MEQDNPLKRHEIEQLLGILCRISDNPENARFSFFEEVRALTDFLQERQRQLINDNVLDDDTLKDYMEHVVQEIASRSCSTLPTVAHSPPVSEAESDRDLAQELDALRKELSSPDYTSDSFSSSDDELDSSTMEKLYQLYHRPNKSPQECSVSEDGDSPERVHRSSYSRSMSKFSPRLNPVLEEVSSVEDSLYSGSLSSHSSDIRGNGPFERIEVHPNLVRQDPYAQSAPLPTRQRTVPSLWIQVDVINKAMGFNFDEDRLGLEQYGDIQTLVVPKGTQRAEGPLRDLTQLTCTEMNDFLADLVIELTNDPEGHIAPDIMAEARKTKICKYWSFSGHCFYRTQCNFAHGEEEASRLDPAKNNLYRTVLCRNYMTGKCAFGDRCSYAHGVENLRQRTDNWSGASNPVREEPYVQPAPLPAKKRTVPSFWIQVDVINKAMGFNFEEDRLGLEQYGDFQTLVVPKGTQRAEGPLRDLSQLTCTEMNDFLADLVIELTNDPEGHIAPESMAIWSLKIHPIIVRLGGMQAIVVETANVEYIVIARGRTHDLPSDSVSHCQCAIRALDVVGIDRYMTFQCIAFCPTFLHLLLVSSWTSGADESVNLPFLWDKNFFYFIVESGPVEPTSRHHCFGIRPSYGFAPKDFPSIFP</sequence>
<proteinExistence type="predicted"/>
<dbReference type="Gene3D" id="4.10.1000.10">
    <property type="entry name" value="Zinc finger, CCCH-type"/>
    <property type="match status" value="2"/>
</dbReference>
<dbReference type="AlphaFoldDB" id="A0A1I8A9F1"/>
<dbReference type="InterPro" id="IPR045877">
    <property type="entry name" value="ZFP36-like"/>
</dbReference>
<keyword evidence="1 5" id="KW-0479">Metal-binding</keyword>
<dbReference type="GO" id="GO:0008270">
    <property type="term" value="F:zinc ion binding"/>
    <property type="evidence" value="ECO:0007669"/>
    <property type="project" value="UniProtKB-KW"/>
</dbReference>
<feature type="domain" description="C3H1-type" evidence="7">
    <location>
        <begin position="362"/>
        <end position="389"/>
    </location>
</feature>
<evidence type="ECO:0000256" key="5">
    <source>
        <dbReference type="PROSITE-ProRule" id="PRU00723"/>
    </source>
</evidence>
<feature type="region of interest" description="Disordered" evidence="6">
    <location>
        <begin position="108"/>
        <end position="167"/>
    </location>
</feature>
<evidence type="ECO:0000313" key="8">
    <source>
        <dbReference type="Proteomes" id="UP000095287"/>
    </source>
</evidence>
<evidence type="ECO:0000256" key="6">
    <source>
        <dbReference type="SAM" id="MobiDB-lite"/>
    </source>
</evidence>
<feature type="zinc finger region" description="C3H1-type" evidence="5">
    <location>
        <begin position="362"/>
        <end position="389"/>
    </location>
</feature>
<feature type="compositionally biased region" description="Low complexity" evidence="6">
    <location>
        <begin position="112"/>
        <end position="122"/>
    </location>
</feature>
<feature type="zinc finger region" description="C3H1-type" evidence="5">
    <location>
        <begin position="322"/>
        <end position="350"/>
    </location>
</feature>
<evidence type="ECO:0000256" key="1">
    <source>
        <dbReference type="ARBA" id="ARBA00022723"/>
    </source>
</evidence>
<evidence type="ECO:0000313" key="9">
    <source>
        <dbReference type="WBParaSite" id="L893_g3451.t1"/>
    </source>
</evidence>